<gene>
    <name evidence="4" type="primary">hss</name>
    <name evidence="4" type="ORF">LMG27174_03549</name>
</gene>
<evidence type="ECO:0000256" key="1">
    <source>
        <dbReference type="SAM" id="Phobius"/>
    </source>
</evidence>
<name>A0A6J5BBM8_9BURK</name>
<dbReference type="InterPro" id="IPR023181">
    <property type="entry name" value="Homospermid_syn-like_C"/>
</dbReference>
<evidence type="ECO:0000259" key="2">
    <source>
        <dbReference type="Pfam" id="PF03435"/>
    </source>
</evidence>
<feature type="domain" description="Saccharopine dehydrogenase NADP binding" evidence="2">
    <location>
        <begin position="19"/>
        <end position="157"/>
    </location>
</feature>
<accession>A0A6J5BBM8</accession>
<keyword evidence="1" id="KW-0472">Membrane</keyword>
<dbReference type="GO" id="GO:0047296">
    <property type="term" value="F:homospermidine synthase activity"/>
    <property type="evidence" value="ECO:0007669"/>
    <property type="project" value="UniProtKB-EC"/>
</dbReference>
<dbReference type="Pfam" id="PF03435">
    <property type="entry name" value="Sacchrp_dh_NADP"/>
    <property type="match status" value="1"/>
</dbReference>
<evidence type="ECO:0000259" key="3">
    <source>
        <dbReference type="Pfam" id="PF16653"/>
    </source>
</evidence>
<dbReference type="InterPro" id="IPR005097">
    <property type="entry name" value="Sacchrp_dh_NADP-bd"/>
</dbReference>
<dbReference type="InterPro" id="IPR032095">
    <property type="entry name" value="Sacchrp_dh-like_C"/>
</dbReference>
<feature type="domain" description="Saccharopine dehydrogenase-like C-terminal" evidence="3">
    <location>
        <begin position="161"/>
        <end position="443"/>
    </location>
</feature>
<dbReference type="Proteomes" id="UP000494205">
    <property type="component" value="Unassembled WGS sequence"/>
</dbReference>
<dbReference type="Gene3D" id="3.30.360.30">
    <property type="entry name" value="homospermidine synthase like"/>
    <property type="match status" value="1"/>
</dbReference>
<proteinExistence type="predicted"/>
<evidence type="ECO:0000313" key="5">
    <source>
        <dbReference type="Proteomes" id="UP000494205"/>
    </source>
</evidence>
<keyword evidence="1" id="KW-0812">Transmembrane</keyword>
<reference evidence="4 5" key="1">
    <citation type="submission" date="2020-04" db="EMBL/GenBank/DDBJ databases">
        <authorList>
            <person name="De Canck E."/>
        </authorList>
    </citation>
    <scope>NUCLEOTIDE SEQUENCE [LARGE SCALE GENOMIC DNA]</scope>
    <source>
        <strain evidence="4 5">LMG 27174</strain>
    </source>
</reference>
<dbReference type="EC" id="2.5.1.44" evidence="4"/>
<dbReference type="EMBL" id="CADIJZ010000012">
    <property type="protein sequence ID" value="CAB3698574.1"/>
    <property type="molecule type" value="Genomic_DNA"/>
</dbReference>
<keyword evidence="4" id="KW-0808">Transferase</keyword>
<dbReference type="RefSeq" id="WP_167403534.1">
    <property type="nucleotide sequence ID" value="NZ_CADIJZ010000012.1"/>
</dbReference>
<keyword evidence="1" id="KW-1133">Transmembrane helix</keyword>
<feature type="transmembrane region" description="Helical" evidence="1">
    <location>
        <begin position="12"/>
        <end position="35"/>
    </location>
</feature>
<organism evidence="4 5">
    <name type="scientific">Paraburkholderia rhynchosiae</name>
    <dbReference type="NCBI Taxonomy" id="487049"/>
    <lineage>
        <taxon>Bacteria</taxon>
        <taxon>Pseudomonadati</taxon>
        <taxon>Pseudomonadota</taxon>
        <taxon>Betaproteobacteria</taxon>
        <taxon>Burkholderiales</taxon>
        <taxon>Burkholderiaceae</taxon>
        <taxon>Paraburkholderia</taxon>
    </lineage>
</organism>
<sequence length="476" mass="52653">MQKSQAREQKHAALSGKLVIIGFGSIAKAVLPLLLRHIDVSTDRIVVICTHADDTTLARECGVELCVDPLTRDNYVSILQRFVSQDDFVLNLSVSVSSEALVRFCWERGALYLDTSIEPWGDSVTDENAPLSQRSNYALREAVLSFRLDKRNGPTAIMTQGANPGLASMLVKEALVNMAADEGIDPGRLACFEDWAALAMRLQICAIHIAEQDTQIAERRKARDEFVNTWSVDAFIEEGLQPAELGWGSHEKHWPADAMRHGFGSDAAIYLRRPGFATRVRSWTPLGGPFHGFLITHGESISIADHLTLRENGVVKYRPTVHYAYRPCDDALLSIDELAGLGWIAQANSHILREDVTQGMDELGVLLMGNPRGVYWFGSRLTTDGARRLAPQNTATSLQVVAGVLGGIVWALSNPRAGIVEPDDLDHEAVMRVARPYLGEVVGVYGDWTPLSHRLALYEEPKDESDPWQFVNFRVS</sequence>
<dbReference type="Pfam" id="PF16653">
    <property type="entry name" value="Sacchrp_dh_C"/>
    <property type="match status" value="1"/>
</dbReference>
<dbReference type="AlphaFoldDB" id="A0A6J5BBM8"/>
<protein>
    <submittedName>
        <fullName evidence="4">Homospermidine synthase</fullName>
        <ecNumber evidence="4">2.5.1.44</ecNumber>
    </submittedName>
</protein>
<evidence type="ECO:0000313" key="4">
    <source>
        <dbReference type="EMBL" id="CAB3698574.1"/>
    </source>
</evidence>
<dbReference type="Gene3D" id="3.40.50.720">
    <property type="entry name" value="NAD(P)-binding Rossmann-like Domain"/>
    <property type="match status" value="1"/>
</dbReference>